<gene>
    <name evidence="3" type="ORF">SEMRO_800_G204310.1</name>
</gene>
<sequence length="548" mass="58927">MAAWSLPKTVTPSAKNRSSRESNPKQRCEPTATKLGSLDETALNSQSHLWFGQDPGINFGGNPRRHRDVAKMKGYLLCVLAEKACQSPKIQDEYIKGNMMKQRNTSLLALWWVFFSALCFPAHAQNLRIGTIPRSENSRKLEPGENLRNVKSKINSFLSSHPSTYKRPDSDRVRRTQEGIQYRYEVVTGAILTVPRAAVPNSEIRAFERLSQTFYTRVIASTYPQSFQSISLVPIARIPIDDPFIVAVAFDTTVNFRIQGSVPSVVDVFFTLELAATETYTFEFLFNFARMAGPSFEDAIDAAGFVITIGEGQPTRAPTPAPQPTDPPSTPGPTPTQPTTMVPSPPPSTPVPSTAAPVTPAPSTAAPVSGAPVTAAPSTAAPVTPAPSTAAPVSEHPSRLHPPRPHLSLLHHPRLHQFLEHPSRLHPPRKRRTSDCRTHHGSTSDCRTPTTEAPVTVAPTTEAPVTVAPTTEAPVTVAPTTEAPVTVAPTTEAPVTVAPTTEAPVTVAPTTEAPVTAAPSTASPSPPTGGGTIIENQRGNKRTHNHNH</sequence>
<feature type="compositionally biased region" description="Low complexity" evidence="1">
    <location>
        <begin position="351"/>
        <end position="394"/>
    </location>
</feature>
<protein>
    <submittedName>
        <fullName evidence="3">Calcium-binding EGF domain</fullName>
    </submittedName>
</protein>
<feature type="compositionally biased region" description="Basic residues" evidence="1">
    <location>
        <begin position="399"/>
        <end position="415"/>
    </location>
</feature>
<dbReference type="PANTHER" id="PTHR36135">
    <property type="entry name" value="FIBROUS SHEATH CABYR-BINDING PROTEIN"/>
    <property type="match status" value="1"/>
</dbReference>
<dbReference type="GO" id="GO:0033234">
    <property type="term" value="P:negative regulation of protein sumoylation"/>
    <property type="evidence" value="ECO:0007669"/>
    <property type="project" value="InterPro"/>
</dbReference>
<keyword evidence="2" id="KW-1133">Transmembrane helix</keyword>
<feature type="compositionally biased region" description="Basic and acidic residues" evidence="1">
    <location>
        <begin position="18"/>
        <end position="28"/>
    </location>
</feature>
<dbReference type="InterPro" id="IPR043375">
    <property type="entry name" value="FSCB"/>
</dbReference>
<feature type="region of interest" description="Disordered" evidence="1">
    <location>
        <begin position="511"/>
        <end position="548"/>
    </location>
</feature>
<dbReference type="AlphaFoldDB" id="A0A9N8ECI2"/>
<reference evidence="3" key="1">
    <citation type="submission" date="2020-06" db="EMBL/GenBank/DDBJ databases">
        <authorList>
            <consortium name="Plant Systems Biology data submission"/>
        </authorList>
    </citation>
    <scope>NUCLEOTIDE SEQUENCE</scope>
    <source>
        <strain evidence="3">D6</strain>
    </source>
</reference>
<evidence type="ECO:0000256" key="1">
    <source>
        <dbReference type="SAM" id="MobiDB-lite"/>
    </source>
</evidence>
<feature type="compositionally biased region" description="Pro residues" evidence="1">
    <location>
        <begin position="317"/>
        <end position="336"/>
    </location>
</feature>
<keyword evidence="4" id="KW-1185">Reference proteome</keyword>
<organism evidence="3 4">
    <name type="scientific">Seminavis robusta</name>
    <dbReference type="NCBI Taxonomy" id="568900"/>
    <lineage>
        <taxon>Eukaryota</taxon>
        <taxon>Sar</taxon>
        <taxon>Stramenopiles</taxon>
        <taxon>Ochrophyta</taxon>
        <taxon>Bacillariophyta</taxon>
        <taxon>Bacillariophyceae</taxon>
        <taxon>Bacillariophycidae</taxon>
        <taxon>Naviculales</taxon>
        <taxon>Naviculaceae</taxon>
        <taxon>Seminavis</taxon>
    </lineage>
</organism>
<keyword evidence="2" id="KW-0812">Transmembrane</keyword>
<feature type="compositionally biased region" description="Basic residues" evidence="1">
    <location>
        <begin position="539"/>
        <end position="548"/>
    </location>
</feature>
<feature type="region of interest" description="Disordered" evidence="1">
    <location>
        <begin position="311"/>
        <end position="452"/>
    </location>
</feature>
<dbReference type="GO" id="GO:0005509">
    <property type="term" value="F:calcium ion binding"/>
    <property type="evidence" value="ECO:0007669"/>
    <property type="project" value="InterPro"/>
</dbReference>
<accession>A0A9N8ECI2</accession>
<evidence type="ECO:0000313" key="3">
    <source>
        <dbReference type="EMBL" id="CAB9516689.1"/>
    </source>
</evidence>
<feature type="region of interest" description="Disordered" evidence="1">
    <location>
        <begin position="1"/>
        <end position="31"/>
    </location>
</feature>
<name>A0A9N8ECI2_9STRA</name>
<comment type="caution">
    <text evidence="3">The sequence shown here is derived from an EMBL/GenBank/DDBJ whole genome shotgun (WGS) entry which is preliminary data.</text>
</comment>
<dbReference type="Proteomes" id="UP001153069">
    <property type="component" value="Unassembled WGS sequence"/>
</dbReference>
<feature type="transmembrane region" description="Helical" evidence="2">
    <location>
        <begin position="106"/>
        <end position="124"/>
    </location>
</feature>
<feature type="compositionally biased region" description="Low complexity" evidence="1">
    <location>
        <begin position="511"/>
        <end position="523"/>
    </location>
</feature>
<proteinExistence type="predicted"/>
<evidence type="ECO:0000313" key="4">
    <source>
        <dbReference type="Proteomes" id="UP001153069"/>
    </source>
</evidence>
<dbReference type="EMBL" id="CAICTM010000799">
    <property type="protein sequence ID" value="CAB9516689.1"/>
    <property type="molecule type" value="Genomic_DNA"/>
</dbReference>
<dbReference type="PANTHER" id="PTHR36135:SF1">
    <property type="entry name" value="FIBROUS SHEATH CABYR-BINDING PROTEIN"/>
    <property type="match status" value="1"/>
</dbReference>
<evidence type="ECO:0000256" key="2">
    <source>
        <dbReference type="SAM" id="Phobius"/>
    </source>
</evidence>
<keyword evidence="2" id="KW-0472">Membrane</keyword>